<dbReference type="EMBL" id="JQED01000047">
    <property type="protein sequence ID" value="KGJ88420.1"/>
    <property type="molecule type" value="Genomic_DNA"/>
</dbReference>
<organism evidence="1 2">
    <name type="scientific">Colwellia psychrerythraea</name>
    <name type="common">Vibrio psychroerythus</name>
    <dbReference type="NCBI Taxonomy" id="28229"/>
    <lineage>
        <taxon>Bacteria</taxon>
        <taxon>Pseudomonadati</taxon>
        <taxon>Pseudomonadota</taxon>
        <taxon>Gammaproteobacteria</taxon>
        <taxon>Alteromonadales</taxon>
        <taxon>Colwelliaceae</taxon>
        <taxon>Colwellia</taxon>
    </lineage>
</organism>
<evidence type="ECO:0000313" key="1">
    <source>
        <dbReference type="EMBL" id="KGJ88420.1"/>
    </source>
</evidence>
<comment type="caution">
    <text evidence="1">The sequence shown here is derived from an EMBL/GenBank/DDBJ whole genome shotgun (WGS) entry which is preliminary data.</text>
</comment>
<dbReference type="RefSeq" id="WP_033095206.1">
    <property type="nucleotide sequence ID" value="NZ_JQED01000047.1"/>
</dbReference>
<gene>
    <name evidence="1" type="ORF">ND2E_4256</name>
</gene>
<protein>
    <submittedName>
        <fullName evidence="1">Uncharacterized protein</fullName>
    </submittedName>
</protein>
<dbReference type="PATRIC" id="fig|28229.4.peg.3611"/>
<sequence length="261" mass="30704">MVLSDRHHSITQAECNSNNKVDKKNFSLEYTEKNAFIFSTKYCINKLEARNVVDKRGFPDRKTVRHLVKRYKKTYNELQTHREKVEFVDLFLVKLTKKYHISLNENNTRKDTIQIIINSLNSNKSQISGHAVTLFQSDIISEERPGDFSQHLETNKPYSHSKAISDKVDFVLGGSSKKPIKLVGDYSTLWYGDPQDDDIIDEQERWEEEGDEYRDWAEDQADGWGDDWDFFWEDDEDEEWIVLFNEEGDVEEAYHFSPKAD</sequence>
<dbReference type="OrthoDB" id="9886162at2"/>
<accession>A0A099KDL3</accession>
<name>A0A099KDL3_COLPS</name>
<proteinExistence type="predicted"/>
<evidence type="ECO:0000313" key="2">
    <source>
        <dbReference type="Proteomes" id="UP000029843"/>
    </source>
</evidence>
<reference evidence="1 2" key="1">
    <citation type="submission" date="2014-08" db="EMBL/GenBank/DDBJ databases">
        <title>Genomic and Phenotypic Diversity of Colwellia psychrerythraea strains from Disparate Marine Basins.</title>
        <authorList>
            <person name="Techtmann S.M."/>
            <person name="Stelling S.C."/>
            <person name="Utturkar S.M."/>
            <person name="Alshibli N."/>
            <person name="Harris A."/>
            <person name="Brown S.D."/>
            <person name="Hazen T.C."/>
        </authorList>
    </citation>
    <scope>NUCLEOTIDE SEQUENCE [LARGE SCALE GENOMIC DNA]</scope>
    <source>
        <strain evidence="1 2">ND2E</strain>
    </source>
</reference>
<dbReference type="Proteomes" id="UP000029843">
    <property type="component" value="Unassembled WGS sequence"/>
</dbReference>
<dbReference type="AlphaFoldDB" id="A0A099KDL3"/>